<dbReference type="RefSeq" id="WP_140193693.1">
    <property type="nucleotide sequence ID" value="NZ_CP065915.1"/>
</dbReference>
<evidence type="ECO:0000256" key="1">
    <source>
        <dbReference type="ARBA" id="ARBA00000373"/>
    </source>
</evidence>
<dbReference type="AlphaFoldDB" id="A0A5C5GES4"/>
<dbReference type="GO" id="GO:0019634">
    <property type="term" value="P:organic phosphonate metabolic process"/>
    <property type="evidence" value="ECO:0007669"/>
    <property type="project" value="UniProtKB-UniRule"/>
</dbReference>
<evidence type="ECO:0000256" key="6">
    <source>
        <dbReference type="HAMAP-Rule" id="MF_00836"/>
    </source>
</evidence>
<dbReference type="InterPro" id="IPR027417">
    <property type="entry name" value="P-loop_NTPase"/>
</dbReference>
<name>A0A5C5GES4_9RHOB</name>
<dbReference type="OrthoDB" id="341217at2"/>
<dbReference type="GO" id="GO:0006015">
    <property type="term" value="P:5-phosphoribose 1-diphosphate biosynthetic process"/>
    <property type="evidence" value="ECO:0007669"/>
    <property type="project" value="UniProtKB-UniRule"/>
</dbReference>
<evidence type="ECO:0000256" key="3">
    <source>
        <dbReference type="ARBA" id="ARBA00022679"/>
    </source>
</evidence>
<evidence type="ECO:0000256" key="2">
    <source>
        <dbReference type="ARBA" id="ARBA00005069"/>
    </source>
</evidence>
<keyword evidence="4 6" id="KW-0547">Nucleotide-binding</keyword>
<reference evidence="8 9" key="1">
    <citation type="submission" date="2019-06" db="EMBL/GenBank/DDBJ databases">
        <title>Genome of new Rhodobacteraceae sp. SM1903.</title>
        <authorList>
            <person name="Ren X."/>
        </authorList>
    </citation>
    <scope>NUCLEOTIDE SEQUENCE [LARGE SCALE GENOMIC DNA]</scope>
    <source>
        <strain evidence="8 9">SM1903</strain>
    </source>
</reference>
<evidence type="ECO:0000313" key="9">
    <source>
        <dbReference type="Proteomes" id="UP000314011"/>
    </source>
</evidence>
<dbReference type="EMBL" id="VFFF01000001">
    <property type="protein sequence ID" value="TNY33010.1"/>
    <property type="molecule type" value="Genomic_DNA"/>
</dbReference>
<keyword evidence="5 6" id="KW-0067">ATP-binding</keyword>
<comment type="pathway">
    <text evidence="2 6">Metabolic intermediate biosynthesis; 5-phospho-alpha-D-ribose 1-diphosphate biosynthesis; 5-phospho-alpha-D-ribose 1-diphosphate from D-ribose 5-phosphate (route II): step 3/3.</text>
</comment>
<dbReference type="NCBIfam" id="TIGR02322">
    <property type="entry name" value="phosphon_PhnN"/>
    <property type="match status" value="1"/>
</dbReference>
<dbReference type="GO" id="GO:0033863">
    <property type="term" value="F:ribose 1,5-bisphosphate phosphokinase activity"/>
    <property type="evidence" value="ECO:0007669"/>
    <property type="project" value="UniProtKB-UniRule"/>
</dbReference>
<accession>A0A5C5GES4</accession>
<feature type="domain" description="Guanylate kinase/L-type calcium channel beta subunit" evidence="7">
    <location>
        <begin position="2"/>
        <end position="175"/>
    </location>
</feature>
<evidence type="ECO:0000313" key="8">
    <source>
        <dbReference type="EMBL" id="TNY33010.1"/>
    </source>
</evidence>
<feature type="binding site" evidence="6">
    <location>
        <begin position="10"/>
        <end position="17"/>
    </location>
    <ligand>
        <name>ATP</name>
        <dbReference type="ChEBI" id="CHEBI:30616"/>
    </ligand>
</feature>
<evidence type="ECO:0000259" key="7">
    <source>
        <dbReference type="SMART" id="SM00072"/>
    </source>
</evidence>
<protein>
    <recommendedName>
        <fullName evidence="6">Ribose 1,5-bisphosphate phosphokinase PhnN</fullName>
        <ecNumber evidence="6">2.7.4.23</ecNumber>
    </recommendedName>
    <alternativeName>
        <fullName evidence="6">Ribose 1,5-bisphosphokinase</fullName>
    </alternativeName>
</protein>
<dbReference type="SUPFAM" id="SSF52540">
    <property type="entry name" value="P-loop containing nucleoside triphosphate hydrolases"/>
    <property type="match status" value="1"/>
</dbReference>
<organism evidence="8 9">
    <name type="scientific">Pelagovum pacificum</name>
    <dbReference type="NCBI Taxonomy" id="2588711"/>
    <lineage>
        <taxon>Bacteria</taxon>
        <taxon>Pseudomonadati</taxon>
        <taxon>Pseudomonadota</taxon>
        <taxon>Alphaproteobacteria</taxon>
        <taxon>Rhodobacterales</taxon>
        <taxon>Paracoccaceae</taxon>
        <taxon>Pelagovum</taxon>
    </lineage>
</organism>
<dbReference type="SMART" id="SM00072">
    <property type="entry name" value="GuKc"/>
    <property type="match status" value="1"/>
</dbReference>
<dbReference type="HAMAP" id="MF_00836">
    <property type="entry name" value="PhnN"/>
    <property type="match status" value="1"/>
</dbReference>
<comment type="caution">
    <text evidence="8">The sequence shown here is derived from an EMBL/GenBank/DDBJ whole genome shotgun (WGS) entry which is preliminary data.</text>
</comment>
<comment type="catalytic activity">
    <reaction evidence="1 6">
        <text>alpha-D-ribose 1,5-bisphosphate + ATP = 5-phospho-alpha-D-ribose 1-diphosphate + ADP</text>
        <dbReference type="Rhea" id="RHEA:20109"/>
        <dbReference type="ChEBI" id="CHEBI:30616"/>
        <dbReference type="ChEBI" id="CHEBI:58017"/>
        <dbReference type="ChEBI" id="CHEBI:68688"/>
        <dbReference type="ChEBI" id="CHEBI:456216"/>
        <dbReference type="EC" id="2.7.4.23"/>
    </reaction>
</comment>
<dbReference type="Gene3D" id="3.40.50.300">
    <property type="entry name" value="P-loop containing nucleotide triphosphate hydrolases"/>
    <property type="match status" value="1"/>
</dbReference>
<proteinExistence type="inferred from homology"/>
<keyword evidence="9" id="KW-1185">Reference proteome</keyword>
<dbReference type="InterPro" id="IPR012699">
    <property type="entry name" value="PhnN"/>
</dbReference>
<evidence type="ECO:0000256" key="5">
    <source>
        <dbReference type="ARBA" id="ARBA00022840"/>
    </source>
</evidence>
<keyword evidence="8" id="KW-0418">Kinase</keyword>
<sequence length="184" mass="19474">MSGWLIGVVGPSGVGKDSLIAALAEARPRWQVVRRAVTREADETEPFEPMSRATFDRRAAAGNFALQWEAHGLCYGIPSDVPARVRAGDVVIANLSRGILEDALATVPSLIVLSVTAPADVLAKRLGARGRETAEDIAARLSRPAPPLPEGLRLVEVDNGGPLERSLAAALDGLERAMTEGHVQ</sequence>
<dbReference type="EC" id="2.7.4.23" evidence="6"/>
<gene>
    <name evidence="6 8" type="primary">phnN</name>
    <name evidence="8" type="ORF">FHY64_06960</name>
</gene>
<keyword evidence="3 6" id="KW-0808">Transferase</keyword>
<dbReference type="InterPro" id="IPR008145">
    <property type="entry name" value="GK/Ca_channel_bsu"/>
</dbReference>
<dbReference type="GO" id="GO:0005524">
    <property type="term" value="F:ATP binding"/>
    <property type="evidence" value="ECO:0007669"/>
    <property type="project" value="UniProtKB-KW"/>
</dbReference>
<evidence type="ECO:0000256" key="4">
    <source>
        <dbReference type="ARBA" id="ARBA00022741"/>
    </source>
</evidence>
<comment type="similarity">
    <text evidence="6">Belongs to the ribose 1,5-bisphosphokinase family.</text>
</comment>
<dbReference type="Proteomes" id="UP000314011">
    <property type="component" value="Unassembled WGS sequence"/>
</dbReference>
<comment type="function">
    <text evidence="6">Catalyzes the phosphorylation of ribose 1,5-bisphosphate to 5-phospho-D-ribosyl alpha-1-diphosphate (PRPP).</text>
</comment>
<dbReference type="UniPathway" id="UPA00087">
    <property type="reaction ID" value="UER00175"/>
</dbReference>